<dbReference type="PANTHER" id="PTHR37250:SF1">
    <property type="entry name" value="OS05G0496000 PROTEIN"/>
    <property type="match status" value="1"/>
</dbReference>
<evidence type="ECO:0000259" key="2">
    <source>
        <dbReference type="Pfam" id="PF00646"/>
    </source>
</evidence>
<dbReference type="EMBL" id="LR999456">
    <property type="protein sequence ID" value="CAE6086151.1"/>
    <property type="molecule type" value="Genomic_DNA"/>
</dbReference>
<dbReference type="AlphaFoldDB" id="A0A8S2AI23"/>
<protein>
    <recommendedName>
        <fullName evidence="2">F-box domain-containing protein</fullName>
    </recommendedName>
</protein>
<gene>
    <name evidence="3" type="ORF">AARE701A_LOCUS14415</name>
</gene>
<evidence type="ECO:0000256" key="1">
    <source>
        <dbReference type="SAM" id="MobiDB-lite"/>
    </source>
</evidence>
<keyword evidence="4" id="KW-1185">Reference proteome</keyword>
<dbReference type="Proteomes" id="UP000682877">
    <property type="component" value="Chromosome 6"/>
</dbReference>
<dbReference type="InterPro" id="IPR036047">
    <property type="entry name" value="F-box-like_dom_sf"/>
</dbReference>
<name>A0A8S2AI23_ARAAE</name>
<feature type="domain" description="F-box" evidence="2">
    <location>
        <begin position="63"/>
        <end position="90"/>
    </location>
</feature>
<evidence type="ECO:0000313" key="4">
    <source>
        <dbReference type="Proteomes" id="UP000682877"/>
    </source>
</evidence>
<dbReference type="InterPro" id="IPR001810">
    <property type="entry name" value="F-box_dom"/>
</dbReference>
<dbReference type="Pfam" id="PF00646">
    <property type="entry name" value="F-box"/>
    <property type="match status" value="1"/>
</dbReference>
<feature type="compositionally biased region" description="Basic and acidic residues" evidence="1">
    <location>
        <begin position="361"/>
        <end position="370"/>
    </location>
</feature>
<feature type="region of interest" description="Disordered" evidence="1">
    <location>
        <begin position="360"/>
        <end position="386"/>
    </location>
</feature>
<sequence length="386" mass="43244">MSTYVSSVSSLAAMKQNPLKRKRNDEITEEKLVLMTMHKGDDEHEHTKPSPPSWEILCLVGPYMDPESLAVASCVSTTWSKCFSSEDLWKLLPATRDSIFYKAITKEGTKPAWLSYKRLISEAESAAKRRRNNQPAEPKISLSDLVFIVHVSAGSKEAVVVKQGKDLVFGSHERFQIEADVSDSGFTADMKDVSMSWNVVLRNYERMFLISDTVIKSLDSKIGWFTDELPATKNRYCDGSNLVGEVKPSFNEEVLDKVVFAIADSRNWKSLFVDDVLRYLQCKVKEPRVISPGGSKTEERQIHGVINENDMTQDNRDQPRGEVNMEASISAEDVIRAGGLGAKDDIGSFLPVASDSTDFEESLRSARDYEEAQPEVQRPGLGYPKE</sequence>
<accession>A0A8S2AI23</accession>
<dbReference type="SUPFAM" id="SSF81383">
    <property type="entry name" value="F-box domain"/>
    <property type="match status" value="1"/>
</dbReference>
<dbReference type="PANTHER" id="PTHR37250">
    <property type="entry name" value="OS05G0496000 PROTEIN"/>
    <property type="match status" value="1"/>
</dbReference>
<evidence type="ECO:0000313" key="3">
    <source>
        <dbReference type="EMBL" id="CAE6086151.1"/>
    </source>
</evidence>
<reference evidence="3" key="1">
    <citation type="submission" date="2021-01" db="EMBL/GenBank/DDBJ databases">
        <authorList>
            <person name="Bezrukov I."/>
        </authorList>
    </citation>
    <scope>NUCLEOTIDE SEQUENCE</scope>
</reference>
<proteinExistence type="predicted"/>
<organism evidence="3 4">
    <name type="scientific">Arabidopsis arenosa</name>
    <name type="common">Sand rock-cress</name>
    <name type="synonym">Cardaminopsis arenosa</name>
    <dbReference type="NCBI Taxonomy" id="38785"/>
    <lineage>
        <taxon>Eukaryota</taxon>
        <taxon>Viridiplantae</taxon>
        <taxon>Streptophyta</taxon>
        <taxon>Embryophyta</taxon>
        <taxon>Tracheophyta</taxon>
        <taxon>Spermatophyta</taxon>
        <taxon>Magnoliopsida</taxon>
        <taxon>eudicotyledons</taxon>
        <taxon>Gunneridae</taxon>
        <taxon>Pentapetalae</taxon>
        <taxon>rosids</taxon>
        <taxon>malvids</taxon>
        <taxon>Brassicales</taxon>
        <taxon>Brassicaceae</taxon>
        <taxon>Camelineae</taxon>
        <taxon>Arabidopsis</taxon>
    </lineage>
</organism>